<evidence type="ECO:0000313" key="8">
    <source>
        <dbReference type="Proteomes" id="UP000480556"/>
    </source>
</evidence>
<dbReference type="CDD" id="cd06413">
    <property type="entry name" value="GH25_muramidase_1"/>
    <property type="match status" value="1"/>
</dbReference>
<dbReference type="Gene3D" id="3.20.20.80">
    <property type="entry name" value="Glycosidases"/>
    <property type="match status" value="1"/>
</dbReference>
<keyword evidence="2" id="KW-0378">Hydrolase</keyword>
<keyword evidence="4" id="KW-0812">Transmembrane</keyword>
<evidence type="ECO:0000313" key="5">
    <source>
        <dbReference type="EMBL" id="MQW92308.1"/>
    </source>
</evidence>
<feature type="transmembrane region" description="Helical" evidence="4">
    <location>
        <begin position="12"/>
        <end position="32"/>
    </location>
</feature>
<dbReference type="PANTHER" id="PTHR34135">
    <property type="entry name" value="LYSOZYME"/>
    <property type="match status" value="1"/>
</dbReference>
<dbReference type="SMART" id="SM00641">
    <property type="entry name" value="Glyco_25"/>
    <property type="match status" value="1"/>
</dbReference>
<gene>
    <name evidence="6" type="ORF">GFH30_12350</name>
    <name evidence="5" type="ORF">GHJ48_07875</name>
</gene>
<sequence length="255" mass="29838">MTANKKHTSNLWPIALSTGVIFIVFLLLYLFIFRAPSANAADYPIQGFDVSHHQKEIEWKKISPQKYRFVYLKSTEGGDFKDTKFQENWLKAREHGLLVGAYHFYRLCRDGTVQAQNFIESVPNKPDTLPPVIDLEYDSNCINTYSKEQLLKEIQVMHDALKQHYGKQPIFYTSKTFYNIVLAGSFKDVPLWVREYKGLPDLKDQPKWHFWQHTNQGKIQGISTPVDMNVFYGSEQVWLKFLEKNQVTYHKPPID</sequence>
<keyword evidence="7" id="KW-1185">Reference proteome</keyword>
<dbReference type="GO" id="GO:0016998">
    <property type="term" value="P:cell wall macromolecule catabolic process"/>
    <property type="evidence" value="ECO:0007669"/>
    <property type="project" value="InterPro"/>
</dbReference>
<dbReference type="InterPro" id="IPR017853">
    <property type="entry name" value="GH"/>
</dbReference>
<dbReference type="Pfam" id="PF01183">
    <property type="entry name" value="Glyco_hydro_25"/>
    <property type="match status" value="1"/>
</dbReference>
<evidence type="ECO:0000256" key="4">
    <source>
        <dbReference type="SAM" id="Phobius"/>
    </source>
</evidence>
<keyword evidence="4" id="KW-1133">Transmembrane helix</keyword>
<evidence type="ECO:0000256" key="1">
    <source>
        <dbReference type="ARBA" id="ARBA00010646"/>
    </source>
</evidence>
<evidence type="ECO:0000256" key="2">
    <source>
        <dbReference type="ARBA" id="ARBA00022801"/>
    </source>
</evidence>
<dbReference type="SUPFAM" id="SSF51445">
    <property type="entry name" value="(Trans)glycosidases"/>
    <property type="match status" value="1"/>
</dbReference>
<protein>
    <submittedName>
        <fullName evidence="5">Lysozyme</fullName>
    </submittedName>
</protein>
<comment type="similarity">
    <text evidence="1">Belongs to the glycosyl hydrolase 25 family.</text>
</comment>
<dbReference type="GO" id="GO:0016052">
    <property type="term" value="P:carbohydrate catabolic process"/>
    <property type="evidence" value="ECO:0007669"/>
    <property type="project" value="TreeGrafter"/>
</dbReference>
<dbReference type="EMBL" id="WITK01000012">
    <property type="protein sequence ID" value="MQW92308.1"/>
    <property type="molecule type" value="Genomic_DNA"/>
</dbReference>
<dbReference type="InterPro" id="IPR018077">
    <property type="entry name" value="Glyco_hydro_fam25_subgr"/>
</dbReference>
<keyword evidence="3" id="KW-0326">Glycosidase</keyword>
<name>A0A5Q0P4I6_9GAMM</name>
<dbReference type="AlphaFoldDB" id="A0A5Q0P4I6"/>
<dbReference type="Proteomes" id="UP000327478">
    <property type="component" value="Chromosome"/>
</dbReference>
<dbReference type="InterPro" id="IPR002053">
    <property type="entry name" value="Glyco_hydro_25"/>
</dbReference>
<reference evidence="7 8" key="1">
    <citation type="submission" date="2019-10" db="EMBL/GenBank/DDBJ databases">
        <authorList>
            <person name="Dong K."/>
        </authorList>
    </citation>
    <scope>NUCLEOTIDE SEQUENCE [LARGE SCALE GENOMIC DNA]</scope>
    <source>
        <strain evidence="7">dk386</strain>
        <strain evidence="6">Dk386</strain>
        <strain evidence="8">dk771</strain>
        <strain evidence="5">Dk771</strain>
    </source>
</reference>
<keyword evidence="4" id="KW-0472">Membrane</keyword>
<dbReference type="Proteomes" id="UP000480556">
    <property type="component" value="Unassembled WGS sequence"/>
</dbReference>
<accession>A0A5Q0P4I6</accession>
<dbReference type="GO" id="GO:0003796">
    <property type="term" value="F:lysozyme activity"/>
    <property type="evidence" value="ECO:0007669"/>
    <property type="project" value="InterPro"/>
</dbReference>
<dbReference type="GO" id="GO:0009253">
    <property type="term" value="P:peptidoglycan catabolic process"/>
    <property type="evidence" value="ECO:0007669"/>
    <property type="project" value="InterPro"/>
</dbReference>
<organism evidence="5 8">
    <name type="scientific">Acinetobacter wanghuae</name>
    <dbReference type="NCBI Taxonomy" id="2662362"/>
    <lineage>
        <taxon>Bacteria</taxon>
        <taxon>Pseudomonadati</taxon>
        <taxon>Pseudomonadota</taxon>
        <taxon>Gammaproteobacteria</taxon>
        <taxon>Moraxellales</taxon>
        <taxon>Moraxellaceae</taxon>
        <taxon>Acinetobacter</taxon>
    </lineage>
</organism>
<dbReference type="PANTHER" id="PTHR34135:SF2">
    <property type="entry name" value="LYSOZYME"/>
    <property type="match status" value="1"/>
</dbReference>
<evidence type="ECO:0000256" key="3">
    <source>
        <dbReference type="ARBA" id="ARBA00023295"/>
    </source>
</evidence>
<proteinExistence type="inferred from homology"/>
<dbReference type="RefSeq" id="WP_153373024.1">
    <property type="nucleotide sequence ID" value="NZ_CP045650.1"/>
</dbReference>
<evidence type="ECO:0000313" key="6">
    <source>
        <dbReference type="EMBL" id="QGA12107.1"/>
    </source>
</evidence>
<evidence type="ECO:0000313" key="7">
    <source>
        <dbReference type="Proteomes" id="UP000327478"/>
    </source>
</evidence>
<dbReference type="PROSITE" id="PS51904">
    <property type="entry name" value="GLYCOSYL_HYDROL_F25_2"/>
    <property type="match status" value="1"/>
</dbReference>
<dbReference type="EMBL" id="CP045650">
    <property type="protein sequence ID" value="QGA12107.1"/>
    <property type="molecule type" value="Genomic_DNA"/>
</dbReference>